<dbReference type="SUPFAM" id="SSF54495">
    <property type="entry name" value="UBC-like"/>
    <property type="match status" value="1"/>
</dbReference>
<dbReference type="Proteomes" id="UP000293360">
    <property type="component" value="Unassembled WGS sequence"/>
</dbReference>
<dbReference type="CDD" id="cd00195">
    <property type="entry name" value="UBCc_UEV"/>
    <property type="match status" value="1"/>
</dbReference>
<reference evidence="4 5" key="1">
    <citation type="submission" date="2018-06" db="EMBL/GenBank/DDBJ databases">
        <title>Complete Genomes of Monosporascus.</title>
        <authorList>
            <person name="Robinson A.J."/>
            <person name="Natvig D.O."/>
        </authorList>
    </citation>
    <scope>NUCLEOTIDE SEQUENCE [LARGE SCALE GENOMIC DNA]</scope>
    <source>
        <strain evidence="4 5">CBS 110550</strain>
    </source>
</reference>
<keyword evidence="5" id="KW-1185">Reference proteome</keyword>
<feature type="transmembrane region" description="Helical" evidence="2">
    <location>
        <begin position="65"/>
        <end position="88"/>
    </location>
</feature>
<proteinExistence type="predicted"/>
<protein>
    <recommendedName>
        <fullName evidence="3">UBC core domain-containing protein</fullName>
    </recommendedName>
</protein>
<dbReference type="PROSITE" id="PS50127">
    <property type="entry name" value="UBC_2"/>
    <property type="match status" value="1"/>
</dbReference>
<comment type="caution">
    <text evidence="4">The sequence shown here is derived from an EMBL/GenBank/DDBJ whole genome shotgun (WGS) entry which is preliminary data.</text>
</comment>
<evidence type="ECO:0000313" key="5">
    <source>
        <dbReference type="Proteomes" id="UP000293360"/>
    </source>
</evidence>
<evidence type="ECO:0000256" key="2">
    <source>
        <dbReference type="SAM" id="Phobius"/>
    </source>
</evidence>
<dbReference type="EMBL" id="QJNU01000007">
    <property type="protein sequence ID" value="RYP11093.1"/>
    <property type="molecule type" value="Genomic_DNA"/>
</dbReference>
<dbReference type="InterPro" id="IPR016135">
    <property type="entry name" value="UBQ-conjugating_enzyme/RWD"/>
</dbReference>
<dbReference type="InterPro" id="IPR000608">
    <property type="entry name" value="UBC"/>
</dbReference>
<evidence type="ECO:0000259" key="3">
    <source>
        <dbReference type="PROSITE" id="PS50127"/>
    </source>
</evidence>
<name>A0A4Q4TZL2_9PEZI</name>
<dbReference type="Pfam" id="PF00179">
    <property type="entry name" value="UQ_con"/>
    <property type="match status" value="1"/>
</dbReference>
<accession>A0A4Q4TZL2</accession>
<keyword evidence="2" id="KW-0472">Membrane</keyword>
<feature type="domain" description="UBC core" evidence="3">
    <location>
        <begin position="5"/>
        <end position="163"/>
    </location>
</feature>
<keyword evidence="2" id="KW-0812">Transmembrane</keyword>
<feature type="compositionally biased region" description="Basic and acidic residues" evidence="1">
    <location>
        <begin position="269"/>
        <end position="285"/>
    </location>
</feature>
<evidence type="ECO:0000313" key="4">
    <source>
        <dbReference type="EMBL" id="RYP11093.1"/>
    </source>
</evidence>
<organism evidence="4 5">
    <name type="scientific">Monosporascus ibericus</name>
    <dbReference type="NCBI Taxonomy" id="155417"/>
    <lineage>
        <taxon>Eukaryota</taxon>
        <taxon>Fungi</taxon>
        <taxon>Dikarya</taxon>
        <taxon>Ascomycota</taxon>
        <taxon>Pezizomycotina</taxon>
        <taxon>Sordariomycetes</taxon>
        <taxon>Xylariomycetidae</taxon>
        <taxon>Xylariales</taxon>
        <taxon>Xylariales incertae sedis</taxon>
        <taxon>Monosporascus</taxon>
    </lineage>
</organism>
<dbReference type="Gene3D" id="3.10.110.10">
    <property type="entry name" value="Ubiquitin Conjugating Enzyme"/>
    <property type="match status" value="2"/>
</dbReference>
<keyword evidence="2" id="KW-1133">Transmembrane helix</keyword>
<gene>
    <name evidence="4" type="ORF">DL764_000251</name>
</gene>
<sequence>MTTPLHIKRMTRERGNLEKENPDYFVHFQDNDLLNFEAYILGPDDTLYQHKLVKLRFKIPERYPLVSLHIFFTVDGLFLLTPAVLITIRSLLDNEPYKHEPKRGNNPAFNNFVQYMTWRCLLLDYIRRETTVPGKAFLQRHLQERAPKILDELLRQQAGNSHVTQLTSPYDRRPKRPDYPGLLRDMKAAISDTLSASGGTKRPLESSQASGSLDAASDDVPQHEQKRSRKQHPGQVIDLEDTTTASSSSSVVPDKPLKGKFSDSGARSADPKHADGEPHEVIDLT</sequence>
<feature type="region of interest" description="Disordered" evidence="1">
    <location>
        <begin position="160"/>
        <end position="181"/>
    </location>
</feature>
<evidence type="ECO:0000256" key="1">
    <source>
        <dbReference type="SAM" id="MobiDB-lite"/>
    </source>
</evidence>
<dbReference type="AlphaFoldDB" id="A0A4Q4TZL2"/>
<dbReference type="OrthoDB" id="47801at2759"/>
<dbReference type="STRING" id="155417.A0A4Q4TZL2"/>
<feature type="region of interest" description="Disordered" evidence="1">
    <location>
        <begin position="194"/>
        <end position="285"/>
    </location>
</feature>